<dbReference type="NCBIfam" id="TIGR02870">
    <property type="entry name" value="spore_II_D"/>
    <property type="match status" value="1"/>
</dbReference>
<dbReference type="GO" id="GO:0030288">
    <property type="term" value="C:outer membrane-bounded periplasmic space"/>
    <property type="evidence" value="ECO:0007669"/>
    <property type="project" value="TreeGrafter"/>
</dbReference>
<dbReference type="AlphaFoldDB" id="A0A096BIH6"/>
<evidence type="ECO:0000259" key="2">
    <source>
        <dbReference type="Pfam" id="PF08486"/>
    </source>
</evidence>
<dbReference type="InterPro" id="IPR013486">
    <property type="entry name" value="SpoIID/LytB"/>
</dbReference>
<evidence type="ECO:0000313" key="4">
    <source>
        <dbReference type="Proteomes" id="UP000029622"/>
    </source>
</evidence>
<accession>A0A096BIH6</accession>
<dbReference type="RefSeq" id="WP_035162970.1">
    <property type="nucleotide sequence ID" value="NZ_AZTB01000018.1"/>
</dbReference>
<dbReference type="PANTHER" id="PTHR30032:SF4">
    <property type="entry name" value="AMIDASE ENHANCER"/>
    <property type="match status" value="1"/>
</dbReference>
<dbReference type="Proteomes" id="UP000029622">
    <property type="component" value="Unassembled WGS sequence"/>
</dbReference>
<dbReference type="InterPro" id="IPR014225">
    <property type="entry name" value="Spore_II_D_firmicutes"/>
</dbReference>
<dbReference type="PANTHER" id="PTHR30032">
    <property type="entry name" value="N-ACETYLMURAMOYL-L-ALANINE AMIDASE-RELATED"/>
    <property type="match status" value="1"/>
</dbReference>
<feature type="domain" description="Sporulation stage II protein D amidase enhancer LytB N-terminal" evidence="2">
    <location>
        <begin position="55"/>
        <end position="160"/>
    </location>
</feature>
<sequence length="330" mass="37471">MRELGLYLIFLLFIIIIIPILLLIGSTSDTDTKYKNRVIEEDLNKEKIIKVYNINTKEVEEIELDEYIKGVVAAEMPAAFAIEALKAQAVAARTYAIYHLEKFKNGHPDHPEAPLCTGIHCQAWLSKDELIKLHSENWMKEYWPKIEQAVDSTRGLIITYNGKPIEPLFHSTSGGMTEDSEAVFASKLPYLRSVPSPYEDGAPKLREVVKMTVDEFISKIKSKYPNVKLTKNNLQQKIKLIERSHSGRVMKIMIDGKIVSGREIRSLFNLNSTNFKIMLRKNGSIEIETVGYGHGVGMSQWGANGMAKKGSTFKEILKHYYTGVEIKKIY</sequence>
<dbReference type="InterPro" id="IPR051922">
    <property type="entry name" value="Bact_Sporulation_Assoc"/>
</dbReference>
<proteinExistence type="predicted"/>
<name>A0A096BIH6_9FIRM</name>
<evidence type="ECO:0000256" key="1">
    <source>
        <dbReference type="SAM" id="Phobius"/>
    </source>
</evidence>
<dbReference type="STRING" id="1156417.Y919_05010"/>
<dbReference type="InterPro" id="IPR013693">
    <property type="entry name" value="SpoIID/LytB_N"/>
</dbReference>
<dbReference type="EMBL" id="AZTB01000018">
    <property type="protein sequence ID" value="KGG80667.1"/>
    <property type="molecule type" value="Genomic_DNA"/>
</dbReference>
<protein>
    <submittedName>
        <fullName evidence="3">Sporulation protein</fullName>
    </submittedName>
</protein>
<keyword evidence="1" id="KW-0812">Transmembrane</keyword>
<feature type="transmembrane region" description="Helical" evidence="1">
    <location>
        <begin position="6"/>
        <end position="25"/>
    </location>
</feature>
<comment type="caution">
    <text evidence="3">The sequence shown here is derived from an EMBL/GenBank/DDBJ whole genome shotgun (WGS) entry which is preliminary data.</text>
</comment>
<gene>
    <name evidence="3" type="ORF">Y919_05010</name>
</gene>
<evidence type="ECO:0000313" key="3">
    <source>
        <dbReference type="EMBL" id="KGG80667.1"/>
    </source>
</evidence>
<organism evidence="3 4">
    <name type="scientific">Caloranaerobacter azorensis H53214</name>
    <dbReference type="NCBI Taxonomy" id="1156417"/>
    <lineage>
        <taxon>Bacteria</taxon>
        <taxon>Bacillati</taxon>
        <taxon>Bacillota</taxon>
        <taxon>Tissierellia</taxon>
        <taxon>Tissierellales</taxon>
        <taxon>Thermohalobacteraceae</taxon>
        <taxon>Caloranaerobacter</taxon>
    </lineage>
</organism>
<dbReference type="NCBIfam" id="TIGR02669">
    <property type="entry name" value="SpoIID_LytB"/>
    <property type="match status" value="1"/>
</dbReference>
<keyword evidence="1" id="KW-1133">Transmembrane helix</keyword>
<dbReference type="Pfam" id="PF08486">
    <property type="entry name" value="SpoIID"/>
    <property type="match status" value="1"/>
</dbReference>
<reference evidence="3 4" key="1">
    <citation type="submission" date="2013-12" db="EMBL/GenBank/DDBJ databases">
        <title>Draft genome sequence of Caloranaerobacter sp. H53214.</title>
        <authorList>
            <person name="Jiang L.J."/>
            <person name="Shao Z.Z."/>
            <person name="Long M.N."/>
        </authorList>
    </citation>
    <scope>NUCLEOTIDE SEQUENCE [LARGE SCALE GENOMIC DNA]</scope>
    <source>
        <strain evidence="3 4">H53214</strain>
    </source>
</reference>
<dbReference type="GO" id="GO:0030435">
    <property type="term" value="P:sporulation resulting in formation of a cellular spore"/>
    <property type="evidence" value="ECO:0007669"/>
    <property type="project" value="InterPro"/>
</dbReference>
<keyword evidence="1" id="KW-0472">Membrane</keyword>